<protein>
    <submittedName>
        <fullName evidence="2">Uncharacterized protein</fullName>
    </submittedName>
</protein>
<sequence length="279" mass="30874">MPDAPHNNTPPPLHNDPPPSPPHNPPPPPPHNDPPPPPPHNDPPPLPPPPPHDDPPAPPPLPPHNDPPPPPSHTNTPAGHAGGWDESIPPCPADAASWFSAAYRDITKVDVGGNFNALLGVFCELERAYKWDKGRKNKELGKVNRPPAASDWISRARGSRARPESNTVPKIVSLAVYEREWWSWWATLQPAWRVQDTGRPNRFARETYPTPRPENWDPLRVPGQNGVLTVVATLYWWALKNTAVGEREDKESWAEAVTDVKWMLRGMLAAEREAAPAPL</sequence>
<evidence type="ECO:0000313" key="3">
    <source>
        <dbReference type="Proteomes" id="UP001218188"/>
    </source>
</evidence>
<dbReference type="SUPFAM" id="SSF81995">
    <property type="entry name" value="beta-sandwich domain of Sec23/24"/>
    <property type="match status" value="1"/>
</dbReference>
<keyword evidence="3" id="KW-1185">Reference proteome</keyword>
<comment type="caution">
    <text evidence="2">The sequence shown here is derived from an EMBL/GenBank/DDBJ whole genome shotgun (WGS) entry which is preliminary data.</text>
</comment>
<organism evidence="2 3">
    <name type="scientific">Mycena alexandri</name>
    <dbReference type="NCBI Taxonomy" id="1745969"/>
    <lineage>
        <taxon>Eukaryota</taxon>
        <taxon>Fungi</taxon>
        <taxon>Dikarya</taxon>
        <taxon>Basidiomycota</taxon>
        <taxon>Agaricomycotina</taxon>
        <taxon>Agaricomycetes</taxon>
        <taxon>Agaricomycetidae</taxon>
        <taxon>Agaricales</taxon>
        <taxon>Marasmiineae</taxon>
        <taxon>Mycenaceae</taxon>
        <taxon>Mycena</taxon>
    </lineage>
</organism>
<proteinExistence type="predicted"/>
<feature type="compositionally biased region" description="Pro residues" evidence="1">
    <location>
        <begin position="8"/>
        <end position="72"/>
    </location>
</feature>
<feature type="region of interest" description="Disordered" evidence="1">
    <location>
        <begin position="1"/>
        <end position="89"/>
    </location>
</feature>
<evidence type="ECO:0000313" key="2">
    <source>
        <dbReference type="EMBL" id="KAJ7024587.1"/>
    </source>
</evidence>
<name>A0AAD6SC90_9AGAR</name>
<dbReference type="EMBL" id="JARJCM010000167">
    <property type="protein sequence ID" value="KAJ7024587.1"/>
    <property type="molecule type" value="Genomic_DNA"/>
</dbReference>
<accession>A0AAD6SC90</accession>
<reference evidence="2" key="1">
    <citation type="submission" date="2023-03" db="EMBL/GenBank/DDBJ databases">
        <title>Massive genome expansion in bonnet fungi (Mycena s.s.) driven by repeated elements and novel gene families across ecological guilds.</title>
        <authorList>
            <consortium name="Lawrence Berkeley National Laboratory"/>
            <person name="Harder C.B."/>
            <person name="Miyauchi S."/>
            <person name="Viragh M."/>
            <person name="Kuo A."/>
            <person name="Thoen E."/>
            <person name="Andreopoulos B."/>
            <person name="Lu D."/>
            <person name="Skrede I."/>
            <person name="Drula E."/>
            <person name="Henrissat B."/>
            <person name="Morin E."/>
            <person name="Kohler A."/>
            <person name="Barry K."/>
            <person name="LaButti K."/>
            <person name="Morin E."/>
            <person name="Salamov A."/>
            <person name="Lipzen A."/>
            <person name="Mereny Z."/>
            <person name="Hegedus B."/>
            <person name="Baldrian P."/>
            <person name="Stursova M."/>
            <person name="Weitz H."/>
            <person name="Taylor A."/>
            <person name="Grigoriev I.V."/>
            <person name="Nagy L.G."/>
            <person name="Martin F."/>
            <person name="Kauserud H."/>
        </authorList>
    </citation>
    <scope>NUCLEOTIDE SEQUENCE</scope>
    <source>
        <strain evidence="2">CBHHK200</strain>
    </source>
</reference>
<dbReference type="Proteomes" id="UP001218188">
    <property type="component" value="Unassembled WGS sequence"/>
</dbReference>
<evidence type="ECO:0000256" key="1">
    <source>
        <dbReference type="SAM" id="MobiDB-lite"/>
    </source>
</evidence>
<gene>
    <name evidence="2" type="ORF">C8F04DRAFT_968734</name>
</gene>
<dbReference type="PRINTS" id="PR01217">
    <property type="entry name" value="PRICHEXTENSN"/>
</dbReference>
<dbReference type="AlphaFoldDB" id="A0AAD6SC90"/>